<dbReference type="PANTHER" id="PTHR47660:SF2">
    <property type="entry name" value="TRANSCRIPTION FACTOR WITH C2H2 AND ZN(2)-CYS(6) DNA BINDING DOMAIN (EUROFUNG)"/>
    <property type="match status" value="1"/>
</dbReference>
<dbReference type="PANTHER" id="PTHR47660">
    <property type="entry name" value="TRANSCRIPTION FACTOR WITH C2H2 AND ZN(2)-CYS(6) DNA BINDING DOMAIN (EUROFUNG)-RELATED-RELATED"/>
    <property type="match status" value="1"/>
</dbReference>
<dbReference type="InterPro" id="IPR036864">
    <property type="entry name" value="Zn2-C6_fun-type_DNA-bd_sf"/>
</dbReference>
<evidence type="ECO:0000256" key="5">
    <source>
        <dbReference type="ARBA" id="ARBA00023163"/>
    </source>
</evidence>
<evidence type="ECO:0000256" key="2">
    <source>
        <dbReference type="ARBA" id="ARBA00022771"/>
    </source>
</evidence>
<sequence>MSTIEVGRTTRANEQPDQGLFQCGSCKRNYNRLDHLARHVRSHTNFKPHRCSVCGKSFSRTDLLKRHVAAHDVRNAKVNNLIRGAGEDIPSRVSKACRACAANHVRCSEAKPCRRCAEKGLECVYARIDDSATPEPTDGSRANHLMLTPSSMPSSLDVHLAAEQVAETMSGMDTRSRVPGPPHASPPLPGLSPIQSSLPQVIHTEAAGASSPAPLAHQAAFDDDFLGAHPELPTGCCTPTFAQWNFLPGLWSAAGGDIGVSQPFPGIELDDLDLRFLDTYNASIPFELGGPVTLQHSQPTTSMGGPASSHPASGASEAFRNYHWRFRPNPKDHGAAEEHNLSLPSDGRDHPSPASNISSARRATSVRLASAARDNILTIVVKSCRPDNLVKAVASFPSVELLDTLIQFYLTSPHARADTFIHAASFDPNEKKPELLLAMAAAGAVLTADPTLTKLGYAMQECVRRAIPTLWESDNTLVRNLELTQAFLINLETGLWSGLSRKVEITESFLQSPMTMMRRGGKFRKSSYPATILDANDQDTSDETAWRTWIQQESFKRTAFRLVQHDLNSSMYLMVNPLVSYAELSLPLPCAPALWTATSAGQWKSHLVQHTSLAHQPPSVSDYLDDPTFFKPHTATLDRAIANEAFLACAWSLAWECIQLTSLQRSPTGAKPSSSTPPRRWNPFLLTSRREELLKFLKHLRLSLAADDTTINTTTTPSTSPNIPNAPDSEAHSTTVTRMRLELILLHLHTPFEEVQTLAGIEGPDQARAAYPAVLDWATRTEQARRAICHAGQVLRFARAVGRGMLLGPGAVGMYQASLVLWVYALLAGHHKKGGEDVRVGDGGDRLWLDGEDEIGRRRFTHFEFGVPFLKGGGGGGRAGEEGGGEEVSLGDPEGVLGVVIGIVRGNYEGLPKPHLVERLLQLMEALQRSSAGMMDFHGQLGRQ</sequence>
<keyword evidence="3" id="KW-0862">Zinc</keyword>
<keyword evidence="2 7" id="KW-0863">Zinc-finger</keyword>
<dbReference type="Pfam" id="PF00172">
    <property type="entry name" value="Zn_clus"/>
    <property type="match status" value="1"/>
</dbReference>
<evidence type="ECO:0000256" key="1">
    <source>
        <dbReference type="ARBA" id="ARBA00022723"/>
    </source>
</evidence>
<gene>
    <name evidence="11" type="ORF">N657DRAFT_674654</name>
</gene>
<dbReference type="SUPFAM" id="SSF57701">
    <property type="entry name" value="Zn2/Cys6 DNA-binding domain"/>
    <property type="match status" value="1"/>
</dbReference>
<evidence type="ECO:0000259" key="10">
    <source>
        <dbReference type="PROSITE" id="PS50157"/>
    </source>
</evidence>
<dbReference type="InterPro" id="IPR013087">
    <property type="entry name" value="Znf_C2H2_type"/>
</dbReference>
<proteinExistence type="predicted"/>
<feature type="compositionally biased region" description="Low complexity" evidence="8">
    <location>
        <begin position="711"/>
        <end position="725"/>
    </location>
</feature>
<organism evidence="11 12">
    <name type="scientific">Parathielavia appendiculata</name>
    <dbReference type="NCBI Taxonomy" id="2587402"/>
    <lineage>
        <taxon>Eukaryota</taxon>
        <taxon>Fungi</taxon>
        <taxon>Dikarya</taxon>
        <taxon>Ascomycota</taxon>
        <taxon>Pezizomycotina</taxon>
        <taxon>Sordariomycetes</taxon>
        <taxon>Sordariomycetidae</taxon>
        <taxon>Sordariales</taxon>
        <taxon>Chaetomiaceae</taxon>
        <taxon>Parathielavia</taxon>
    </lineage>
</organism>
<dbReference type="PROSITE" id="PS00028">
    <property type="entry name" value="ZINC_FINGER_C2H2_1"/>
    <property type="match status" value="2"/>
</dbReference>
<evidence type="ECO:0000256" key="3">
    <source>
        <dbReference type="ARBA" id="ARBA00022833"/>
    </source>
</evidence>
<name>A0AAN6TSC4_9PEZI</name>
<reference evidence="11" key="2">
    <citation type="submission" date="2023-05" db="EMBL/GenBank/DDBJ databases">
        <authorList>
            <consortium name="Lawrence Berkeley National Laboratory"/>
            <person name="Steindorff A."/>
            <person name="Hensen N."/>
            <person name="Bonometti L."/>
            <person name="Westerberg I."/>
            <person name="Brannstrom I.O."/>
            <person name="Guillou S."/>
            <person name="Cros-Aarteil S."/>
            <person name="Calhoun S."/>
            <person name="Haridas S."/>
            <person name="Kuo A."/>
            <person name="Mondo S."/>
            <person name="Pangilinan J."/>
            <person name="Riley R."/>
            <person name="Labutti K."/>
            <person name="Andreopoulos B."/>
            <person name="Lipzen A."/>
            <person name="Chen C."/>
            <person name="Yanf M."/>
            <person name="Daum C."/>
            <person name="Ng V."/>
            <person name="Clum A."/>
            <person name="Ohm R."/>
            <person name="Martin F."/>
            <person name="Silar P."/>
            <person name="Natvig D."/>
            <person name="Lalanne C."/>
            <person name="Gautier V."/>
            <person name="Ament-Velasquez S.L."/>
            <person name="Kruys A."/>
            <person name="Hutchinson M.I."/>
            <person name="Powell A.J."/>
            <person name="Barry K."/>
            <person name="Miller A.N."/>
            <person name="Grigoriev I.V."/>
            <person name="Debuchy R."/>
            <person name="Gladieux P."/>
            <person name="Thoren M.H."/>
            <person name="Johannesson H."/>
        </authorList>
    </citation>
    <scope>NUCLEOTIDE SEQUENCE</scope>
    <source>
        <strain evidence="11">CBS 731.68</strain>
    </source>
</reference>
<dbReference type="PROSITE" id="PS50157">
    <property type="entry name" value="ZINC_FINGER_C2H2_2"/>
    <property type="match status" value="2"/>
</dbReference>
<dbReference type="PROSITE" id="PS50048">
    <property type="entry name" value="ZN2_CY6_FUNGAL_2"/>
    <property type="match status" value="1"/>
</dbReference>
<dbReference type="Pfam" id="PF04082">
    <property type="entry name" value="Fungal_trans"/>
    <property type="match status" value="1"/>
</dbReference>
<dbReference type="SUPFAM" id="SSF57667">
    <property type="entry name" value="beta-beta-alpha zinc fingers"/>
    <property type="match status" value="1"/>
</dbReference>
<dbReference type="EMBL" id="MU853244">
    <property type="protein sequence ID" value="KAK4119833.1"/>
    <property type="molecule type" value="Genomic_DNA"/>
</dbReference>
<feature type="region of interest" description="Disordered" evidence="8">
    <location>
        <begin position="329"/>
        <end position="361"/>
    </location>
</feature>
<dbReference type="RefSeq" id="XP_062643606.1">
    <property type="nucleotide sequence ID" value="XM_062795766.1"/>
</dbReference>
<keyword evidence="1" id="KW-0479">Metal-binding</keyword>
<keyword evidence="5" id="KW-0804">Transcription</keyword>
<dbReference type="InterPro" id="IPR007219">
    <property type="entry name" value="XnlR_reg_dom"/>
</dbReference>
<feature type="domain" description="C2H2-type" evidence="10">
    <location>
        <begin position="21"/>
        <end position="48"/>
    </location>
</feature>
<dbReference type="Proteomes" id="UP001302602">
    <property type="component" value="Unassembled WGS sequence"/>
</dbReference>
<dbReference type="PROSITE" id="PS00463">
    <property type="entry name" value="ZN2_CY6_FUNGAL_1"/>
    <property type="match status" value="1"/>
</dbReference>
<keyword evidence="12" id="KW-1185">Reference proteome</keyword>
<dbReference type="InterPro" id="IPR036236">
    <property type="entry name" value="Znf_C2H2_sf"/>
</dbReference>
<dbReference type="GO" id="GO:0006351">
    <property type="term" value="P:DNA-templated transcription"/>
    <property type="evidence" value="ECO:0007669"/>
    <property type="project" value="InterPro"/>
</dbReference>
<evidence type="ECO:0000259" key="9">
    <source>
        <dbReference type="PROSITE" id="PS50048"/>
    </source>
</evidence>
<feature type="compositionally biased region" description="Basic and acidic residues" evidence="8">
    <location>
        <begin position="329"/>
        <end position="351"/>
    </location>
</feature>
<feature type="region of interest" description="Disordered" evidence="8">
    <location>
        <begin position="169"/>
        <end position="195"/>
    </location>
</feature>
<feature type="compositionally biased region" description="Pro residues" evidence="8">
    <location>
        <begin position="179"/>
        <end position="190"/>
    </location>
</feature>
<dbReference type="Pfam" id="PF00096">
    <property type="entry name" value="zf-C2H2"/>
    <property type="match status" value="2"/>
</dbReference>
<accession>A0AAN6TSC4</accession>
<evidence type="ECO:0000256" key="8">
    <source>
        <dbReference type="SAM" id="MobiDB-lite"/>
    </source>
</evidence>
<dbReference type="GO" id="GO:0000981">
    <property type="term" value="F:DNA-binding transcription factor activity, RNA polymerase II-specific"/>
    <property type="evidence" value="ECO:0007669"/>
    <property type="project" value="InterPro"/>
</dbReference>
<dbReference type="Gene3D" id="3.30.160.60">
    <property type="entry name" value="Classic Zinc Finger"/>
    <property type="match status" value="1"/>
</dbReference>
<dbReference type="InterPro" id="IPR001138">
    <property type="entry name" value="Zn2Cys6_DnaBD"/>
</dbReference>
<dbReference type="SMART" id="SM00355">
    <property type="entry name" value="ZnF_C2H2"/>
    <property type="match status" value="2"/>
</dbReference>
<feature type="region of interest" description="Disordered" evidence="8">
    <location>
        <begin position="711"/>
        <end position="731"/>
    </location>
</feature>
<evidence type="ECO:0000313" key="12">
    <source>
        <dbReference type="Proteomes" id="UP001302602"/>
    </source>
</evidence>
<evidence type="ECO:0000256" key="4">
    <source>
        <dbReference type="ARBA" id="ARBA00023015"/>
    </source>
</evidence>
<dbReference type="FunFam" id="3.30.160.60:FF:002343">
    <property type="entry name" value="Zinc finger protein 33A"/>
    <property type="match status" value="1"/>
</dbReference>
<comment type="caution">
    <text evidence="11">The sequence shown here is derived from an EMBL/GenBank/DDBJ whole genome shotgun (WGS) entry which is preliminary data.</text>
</comment>
<keyword evidence="4" id="KW-0805">Transcription regulation</keyword>
<feature type="domain" description="C2H2-type" evidence="10">
    <location>
        <begin position="49"/>
        <end position="76"/>
    </location>
</feature>
<reference evidence="11" key="1">
    <citation type="journal article" date="2023" name="Mol. Phylogenet. Evol.">
        <title>Genome-scale phylogeny and comparative genomics of the fungal order Sordariales.</title>
        <authorList>
            <person name="Hensen N."/>
            <person name="Bonometti L."/>
            <person name="Westerberg I."/>
            <person name="Brannstrom I.O."/>
            <person name="Guillou S."/>
            <person name="Cros-Aarteil S."/>
            <person name="Calhoun S."/>
            <person name="Haridas S."/>
            <person name="Kuo A."/>
            <person name="Mondo S."/>
            <person name="Pangilinan J."/>
            <person name="Riley R."/>
            <person name="LaButti K."/>
            <person name="Andreopoulos B."/>
            <person name="Lipzen A."/>
            <person name="Chen C."/>
            <person name="Yan M."/>
            <person name="Daum C."/>
            <person name="Ng V."/>
            <person name="Clum A."/>
            <person name="Steindorff A."/>
            <person name="Ohm R.A."/>
            <person name="Martin F."/>
            <person name="Silar P."/>
            <person name="Natvig D.O."/>
            <person name="Lalanne C."/>
            <person name="Gautier V."/>
            <person name="Ament-Velasquez S.L."/>
            <person name="Kruys A."/>
            <person name="Hutchinson M.I."/>
            <person name="Powell A.J."/>
            <person name="Barry K."/>
            <person name="Miller A.N."/>
            <person name="Grigoriev I.V."/>
            <person name="Debuchy R."/>
            <person name="Gladieux P."/>
            <person name="Hiltunen Thoren M."/>
            <person name="Johannesson H."/>
        </authorList>
    </citation>
    <scope>NUCLEOTIDE SEQUENCE</scope>
    <source>
        <strain evidence="11">CBS 731.68</strain>
    </source>
</reference>
<evidence type="ECO:0000256" key="6">
    <source>
        <dbReference type="ARBA" id="ARBA00023242"/>
    </source>
</evidence>
<protein>
    <submittedName>
        <fullName evidence="11">Uncharacterized protein</fullName>
    </submittedName>
</protein>
<dbReference type="CDD" id="cd00067">
    <property type="entry name" value="GAL4"/>
    <property type="match status" value="1"/>
</dbReference>
<dbReference type="GeneID" id="87832534"/>
<dbReference type="GO" id="GO:0003677">
    <property type="term" value="F:DNA binding"/>
    <property type="evidence" value="ECO:0007669"/>
    <property type="project" value="InterPro"/>
</dbReference>
<keyword evidence="6" id="KW-0539">Nucleus</keyword>
<feature type="region of interest" description="Disordered" evidence="8">
    <location>
        <begin position="294"/>
        <end position="314"/>
    </location>
</feature>
<feature type="compositionally biased region" description="Low complexity" evidence="8">
    <location>
        <begin position="302"/>
        <end position="314"/>
    </location>
</feature>
<dbReference type="GO" id="GO:0008270">
    <property type="term" value="F:zinc ion binding"/>
    <property type="evidence" value="ECO:0007669"/>
    <property type="project" value="UniProtKB-KW"/>
</dbReference>
<dbReference type="AlphaFoldDB" id="A0AAN6TSC4"/>
<evidence type="ECO:0000313" key="11">
    <source>
        <dbReference type="EMBL" id="KAK4119833.1"/>
    </source>
</evidence>
<dbReference type="Gene3D" id="4.10.240.10">
    <property type="entry name" value="Zn(2)-C6 fungal-type DNA-binding domain"/>
    <property type="match status" value="1"/>
</dbReference>
<feature type="domain" description="Zn(2)-C6 fungal-type" evidence="9">
    <location>
        <begin position="96"/>
        <end position="125"/>
    </location>
</feature>
<dbReference type="SMART" id="SM00066">
    <property type="entry name" value="GAL4"/>
    <property type="match status" value="1"/>
</dbReference>
<evidence type="ECO:0000256" key="7">
    <source>
        <dbReference type="PROSITE-ProRule" id="PRU00042"/>
    </source>
</evidence>